<dbReference type="EMBL" id="JAENGZ010000030">
    <property type="protein sequence ID" value="KAG6972730.1"/>
    <property type="molecule type" value="Genomic_DNA"/>
</dbReference>
<dbReference type="Proteomes" id="UP000688947">
    <property type="component" value="Unassembled WGS sequence"/>
</dbReference>
<evidence type="ECO:0000313" key="2">
    <source>
        <dbReference type="Proteomes" id="UP000688947"/>
    </source>
</evidence>
<sequence>MSIFKLDEVHFGDTMINDGSKLRIHRPIGCEYVNSFNSVSMSALKCNHGVQFVLSGAKDASAYIDSDQVWLLQSTTKSGELIIMISELMMELDPSRGGC</sequence>
<name>A0A8T1V0E8_9STRA</name>
<reference evidence="1" key="1">
    <citation type="submission" date="2021-01" db="EMBL/GenBank/DDBJ databases">
        <title>Phytophthora aleatoria, a newly-described species from Pinus radiata is distinct from Phytophthora cactorum isolates based on comparative genomics.</title>
        <authorList>
            <person name="Mcdougal R."/>
            <person name="Panda P."/>
            <person name="Williams N."/>
            <person name="Studholme D.J."/>
        </authorList>
    </citation>
    <scope>NUCLEOTIDE SEQUENCE</scope>
    <source>
        <strain evidence="1">NZFS 3830</strain>
    </source>
</reference>
<dbReference type="AlphaFoldDB" id="A0A8T1V0E8"/>
<protein>
    <submittedName>
        <fullName evidence="1">Uncharacterized protein</fullName>
    </submittedName>
</protein>
<organism evidence="1 2">
    <name type="scientific">Phytophthora cactorum</name>
    <dbReference type="NCBI Taxonomy" id="29920"/>
    <lineage>
        <taxon>Eukaryota</taxon>
        <taxon>Sar</taxon>
        <taxon>Stramenopiles</taxon>
        <taxon>Oomycota</taxon>
        <taxon>Peronosporomycetes</taxon>
        <taxon>Peronosporales</taxon>
        <taxon>Peronosporaceae</taxon>
        <taxon>Phytophthora</taxon>
    </lineage>
</organism>
<comment type="caution">
    <text evidence="1">The sequence shown here is derived from an EMBL/GenBank/DDBJ whole genome shotgun (WGS) entry which is preliminary data.</text>
</comment>
<proteinExistence type="predicted"/>
<evidence type="ECO:0000313" key="1">
    <source>
        <dbReference type="EMBL" id="KAG6972730.1"/>
    </source>
</evidence>
<accession>A0A8T1V0E8</accession>
<gene>
    <name evidence="1" type="ORF">JG687_00001309</name>
</gene>